<dbReference type="InterPro" id="IPR010233">
    <property type="entry name" value="UbiG_MeTrfase"/>
</dbReference>
<feature type="region of interest" description="Disordered" evidence="6">
    <location>
        <begin position="1"/>
        <end position="25"/>
    </location>
</feature>
<feature type="binding site" evidence="5">
    <location>
        <position position="167"/>
    </location>
    <ligand>
        <name>S-adenosyl-L-methionine</name>
        <dbReference type="ChEBI" id="CHEBI:59789"/>
    </ligand>
</feature>
<dbReference type="VEuPathDB" id="CryptoDB:Cvel_16281"/>
<dbReference type="SUPFAM" id="SSF53335">
    <property type="entry name" value="S-adenosyl-L-methionine-dependent methyltransferases"/>
    <property type="match status" value="1"/>
</dbReference>
<comment type="catalytic activity">
    <reaction evidence="5">
        <text>a 3,4-dihydroxy-5-(all-trans-polyprenyl)benzoate + S-adenosyl-L-methionine = a 4-hydroxy-3-methoxy-5-(all-trans-polyprenyl)benzoate + S-adenosyl-L-homocysteine + H(+)</text>
        <dbReference type="Rhea" id="RHEA:44452"/>
        <dbReference type="Rhea" id="RHEA-COMP:10930"/>
        <dbReference type="Rhea" id="RHEA-COMP:10931"/>
        <dbReference type="ChEBI" id="CHEBI:15378"/>
        <dbReference type="ChEBI" id="CHEBI:57856"/>
        <dbReference type="ChEBI" id="CHEBI:59789"/>
        <dbReference type="ChEBI" id="CHEBI:64694"/>
        <dbReference type="ChEBI" id="CHEBI:84443"/>
        <dbReference type="EC" id="2.1.1.114"/>
    </reaction>
</comment>
<dbReference type="GO" id="GO:0046872">
    <property type="term" value="F:metal ion binding"/>
    <property type="evidence" value="ECO:0007669"/>
    <property type="project" value="UniProtKB-KW"/>
</dbReference>
<dbReference type="PANTHER" id="PTHR43464">
    <property type="entry name" value="METHYLTRANSFERASE"/>
    <property type="match status" value="1"/>
</dbReference>
<evidence type="ECO:0000313" key="8">
    <source>
        <dbReference type="EMBL" id="CEM10694.1"/>
    </source>
</evidence>
<evidence type="ECO:0000256" key="4">
    <source>
        <dbReference type="ARBA" id="ARBA00022691"/>
    </source>
</evidence>
<proteinExistence type="inferred from homology"/>
<comment type="pathway">
    <text evidence="5">Cofactor biosynthesis; ubiquinone biosynthesis.</text>
</comment>
<evidence type="ECO:0000256" key="6">
    <source>
        <dbReference type="SAM" id="MobiDB-lite"/>
    </source>
</evidence>
<keyword evidence="5" id="KW-0460">Magnesium</keyword>
<keyword evidence="2 5" id="KW-0808">Transferase</keyword>
<dbReference type="Pfam" id="PF08241">
    <property type="entry name" value="Methyltransf_11"/>
    <property type="match status" value="1"/>
</dbReference>
<dbReference type="GO" id="GO:0061542">
    <property type="term" value="F:3-demethylubiquinol 3-O-methyltransferase activity"/>
    <property type="evidence" value="ECO:0007669"/>
    <property type="project" value="UniProtKB-UniRule"/>
</dbReference>
<dbReference type="EMBL" id="CDMZ01000271">
    <property type="protein sequence ID" value="CEM10694.1"/>
    <property type="molecule type" value="Genomic_DNA"/>
</dbReference>
<dbReference type="PANTHER" id="PTHR43464:SF19">
    <property type="entry name" value="UBIQUINONE BIOSYNTHESIS O-METHYLTRANSFERASE, MITOCHONDRIAL"/>
    <property type="match status" value="1"/>
</dbReference>
<comment type="catalytic activity">
    <reaction evidence="5">
        <text>a 3-demethylubiquinone + S-adenosyl-L-methionine = a ubiquinone + S-adenosyl-L-homocysteine</text>
        <dbReference type="Rhea" id="RHEA:81215"/>
        <dbReference type="Rhea" id="RHEA-COMP:9565"/>
        <dbReference type="Rhea" id="RHEA-COMP:19654"/>
        <dbReference type="ChEBI" id="CHEBI:16389"/>
        <dbReference type="ChEBI" id="CHEBI:57856"/>
        <dbReference type="ChEBI" id="CHEBI:59789"/>
        <dbReference type="ChEBI" id="CHEBI:231825"/>
    </reaction>
</comment>
<reference evidence="8" key="1">
    <citation type="submission" date="2014-11" db="EMBL/GenBank/DDBJ databases">
        <authorList>
            <person name="Otto D Thomas"/>
            <person name="Naeem Raeece"/>
        </authorList>
    </citation>
    <scope>NUCLEOTIDE SEQUENCE</scope>
</reference>
<comment type="similarity">
    <text evidence="5">Belongs to the class I-like SAM-binding methyltransferase superfamily. UbiG/COQ3 family.</text>
</comment>
<dbReference type="EC" id="2.1.1.64" evidence="5"/>
<keyword evidence="4 5" id="KW-0949">S-adenosyl-L-methionine</keyword>
<dbReference type="UniPathway" id="UPA00232"/>
<gene>
    <name evidence="8" type="ORF">Cvel_16281</name>
</gene>
<keyword evidence="3 5" id="KW-0831">Ubiquinone biosynthesis</keyword>
<comment type="catalytic activity">
    <reaction evidence="5">
        <text>a 3-demethylubiquinol + S-adenosyl-L-methionine = a ubiquinol + S-adenosyl-L-homocysteine + H(+)</text>
        <dbReference type="Rhea" id="RHEA:44380"/>
        <dbReference type="Rhea" id="RHEA-COMP:9566"/>
        <dbReference type="Rhea" id="RHEA-COMP:10914"/>
        <dbReference type="ChEBI" id="CHEBI:15378"/>
        <dbReference type="ChEBI" id="CHEBI:17976"/>
        <dbReference type="ChEBI" id="CHEBI:57856"/>
        <dbReference type="ChEBI" id="CHEBI:59789"/>
        <dbReference type="ChEBI" id="CHEBI:84422"/>
        <dbReference type="EC" id="2.1.1.64"/>
    </reaction>
</comment>
<dbReference type="HAMAP" id="MF_00472">
    <property type="entry name" value="UbiG"/>
    <property type="match status" value="1"/>
</dbReference>
<name>A0A0G4FCZ4_9ALVE</name>
<dbReference type="InterPro" id="IPR029063">
    <property type="entry name" value="SAM-dependent_MTases_sf"/>
</dbReference>
<dbReference type="NCBIfam" id="TIGR01983">
    <property type="entry name" value="UbiG"/>
    <property type="match status" value="1"/>
</dbReference>
<dbReference type="GO" id="GO:0120537">
    <property type="term" value="F:3-demethylubiquinone 3-O-methyltransferase activity"/>
    <property type="evidence" value="ECO:0007669"/>
    <property type="project" value="RHEA"/>
</dbReference>
<feature type="binding site" evidence="5">
    <location>
        <position position="66"/>
    </location>
    <ligand>
        <name>S-adenosyl-L-methionine</name>
        <dbReference type="ChEBI" id="CHEBI:59789"/>
    </ligand>
</feature>
<dbReference type="EC" id="2.1.1.-" evidence="5"/>
<dbReference type="GO" id="GO:0031314">
    <property type="term" value="C:extrinsic component of mitochondrial inner membrane"/>
    <property type="evidence" value="ECO:0007669"/>
    <property type="project" value="UniProtKB-UniRule"/>
</dbReference>
<dbReference type="CDD" id="cd02440">
    <property type="entry name" value="AdoMet_MTases"/>
    <property type="match status" value="1"/>
</dbReference>
<accession>A0A0G4FCZ4</accession>
<keyword evidence="1 5" id="KW-0489">Methyltransferase</keyword>
<feature type="binding site" evidence="5">
    <location>
        <position position="98"/>
    </location>
    <ligand>
        <name>S-adenosyl-L-methionine</name>
        <dbReference type="ChEBI" id="CHEBI:59789"/>
    </ligand>
</feature>
<dbReference type="InterPro" id="IPR013216">
    <property type="entry name" value="Methyltransf_11"/>
</dbReference>
<evidence type="ECO:0000256" key="1">
    <source>
        <dbReference type="ARBA" id="ARBA00022603"/>
    </source>
</evidence>
<protein>
    <recommendedName>
        <fullName evidence="5">Ubiquinone biosynthesis O-methyltransferase, mitochondrial</fullName>
    </recommendedName>
    <alternativeName>
        <fullName evidence="5">3-demethylubiquinol 3-O-methyltransferase</fullName>
        <ecNumber evidence="5">2.1.1.64</ecNumber>
    </alternativeName>
    <alternativeName>
        <fullName evidence="5">3-demethylubiquinone 3-O-methyltransferase</fullName>
        <ecNumber evidence="5">2.1.1.-</ecNumber>
    </alternativeName>
    <alternativeName>
        <fullName evidence="5">Polyprenyldihydroxybenzoate methyltransferase</fullName>
        <ecNumber evidence="5">2.1.1.114</ecNumber>
    </alternativeName>
</protein>
<feature type="binding site" evidence="5">
    <location>
        <position position="119"/>
    </location>
    <ligand>
        <name>S-adenosyl-L-methionine</name>
        <dbReference type="ChEBI" id="CHEBI:59789"/>
    </ligand>
</feature>
<feature type="binding site" evidence="5">
    <location>
        <position position="171"/>
    </location>
    <ligand>
        <name>Mg(2+)</name>
        <dbReference type="ChEBI" id="CHEBI:18420"/>
    </ligand>
</feature>
<dbReference type="GO" id="GO:0032259">
    <property type="term" value="P:methylation"/>
    <property type="evidence" value="ECO:0007669"/>
    <property type="project" value="UniProtKB-KW"/>
</dbReference>
<evidence type="ECO:0000256" key="2">
    <source>
        <dbReference type="ARBA" id="ARBA00022679"/>
    </source>
</evidence>
<keyword evidence="5" id="KW-0479">Metal-binding</keyword>
<sequence length="278" mass="30556">MSALLRRLSRGGSSKPSWPAVGVSRSFSSSTSAETEKEIAHFNKLAKEWWDPNGPFAGLHDYNKVRVPFVEKNLVPYARQDGSVAFQSLSGFRILDVGCGGGLLTDSLARKGASVLGIDLSEESLKVAMQHRDQQPKALCDLMTFRKATVKEMAESEPEAFDCVVASEVIEHVDCVDSFFHDCVKCVKSGGGALVITTLNRTAESYLLGIVVAEYVMGLVPKGTHSWEKFVEPKQLLDLGKLNGLTHKGTEGLLYIPPLRQFISEPMSRINYMIAFKK</sequence>
<comment type="subunit">
    <text evidence="5">Component of a multi-subunit COQ enzyme complex.</text>
</comment>
<keyword evidence="5" id="KW-0999">Mitochondrion inner membrane</keyword>
<evidence type="ECO:0000259" key="7">
    <source>
        <dbReference type="Pfam" id="PF08241"/>
    </source>
</evidence>
<dbReference type="GO" id="GO:0010420">
    <property type="term" value="F:polyprenyldihydroxybenzoate methyltransferase activity"/>
    <property type="evidence" value="ECO:0007669"/>
    <property type="project" value="UniProtKB-UniRule"/>
</dbReference>
<dbReference type="PhylomeDB" id="A0A0G4FCZ4"/>
<dbReference type="AlphaFoldDB" id="A0A0G4FCZ4"/>
<evidence type="ECO:0000256" key="5">
    <source>
        <dbReference type="HAMAP-Rule" id="MF_03190"/>
    </source>
</evidence>
<comment type="function">
    <text evidence="5">O-methyltransferase required for two non-consecutive steps during ubiquinone biosynthesis. Catalyzes the 2 O-methylation of 3,4-dihydroxy-5-(all-trans-polyprenyl)benzoic acid into 4-hydroxy-3-methoxy-5-(all-trans-polyprenyl)benzoic acid. Also catalyzes the last step of ubiquinone biosynthesis by mediating methylation of 3-demethylubiquinone into ubiquinone. Also able to mediate the methylation of 3-demethylubiquinol into ubiquinol.</text>
</comment>
<keyword evidence="5" id="KW-0496">Mitochondrion</keyword>
<dbReference type="Gene3D" id="3.40.50.150">
    <property type="entry name" value="Vaccinia Virus protein VP39"/>
    <property type="match status" value="1"/>
</dbReference>
<dbReference type="EC" id="2.1.1.114" evidence="5"/>
<feature type="domain" description="Methyltransferase type 11" evidence="7">
    <location>
        <begin position="95"/>
        <end position="192"/>
    </location>
</feature>
<comment type="subcellular location">
    <subcellularLocation>
        <location evidence="5">Mitochondrion inner membrane</location>
        <topology evidence="5">Peripheral membrane protein</topology>
        <orientation evidence="5">Matrix side</orientation>
    </subcellularLocation>
</comment>
<keyword evidence="5" id="KW-0472">Membrane</keyword>
<evidence type="ECO:0000256" key="3">
    <source>
        <dbReference type="ARBA" id="ARBA00022688"/>
    </source>
</evidence>
<feature type="binding site" evidence="5">
    <location>
        <position position="172"/>
    </location>
    <ligand>
        <name>Mg(2+)</name>
        <dbReference type="ChEBI" id="CHEBI:18420"/>
    </ligand>
</feature>
<comment type="cofactor">
    <cofactor evidence="5">
        <name>Mg(2+)</name>
        <dbReference type="ChEBI" id="CHEBI:18420"/>
    </cofactor>
</comment>
<feature type="binding site" evidence="5">
    <location>
        <position position="168"/>
    </location>
    <ligand>
        <name>Mg(2+)</name>
        <dbReference type="ChEBI" id="CHEBI:18420"/>
    </ligand>
</feature>
<organism evidence="8">
    <name type="scientific">Chromera velia CCMP2878</name>
    <dbReference type="NCBI Taxonomy" id="1169474"/>
    <lineage>
        <taxon>Eukaryota</taxon>
        <taxon>Sar</taxon>
        <taxon>Alveolata</taxon>
        <taxon>Colpodellida</taxon>
        <taxon>Chromeraceae</taxon>
        <taxon>Chromera</taxon>
    </lineage>
</organism>